<feature type="compositionally biased region" description="Low complexity" evidence="1">
    <location>
        <begin position="235"/>
        <end position="248"/>
    </location>
</feature>
<feature type="compositionally biased region" description="Basic and acidic residues" evidence="1">
    <location>
        <begin position="92"/>
        <end position="101"/>
    </location>
</feature>
<name>A0A2T2P0F0_CORCC</name>
<feature type="compositionally biased region" description="Low complexity" evidence="1">
    <location>
        <begin position="681"/>
        <end position="708"/>
    </location>
</feature>
<sequence>MFMFNKNGVQPRSRQSSVDSLVTDPSTSTSISDAWVSQSSDASSYGDMSSSDLRQRPLTGKRSSVFNLRSRSNTATSTTSSFVSLTPPGMGGHHDNRSSQDLRHMSGQNILDFPGAKRSLFRGKKGKRLSGSFAPNFSMDEGEEQDAGSRRTSVLRKSRRIIHQSESAAHPLKNRISSPFDFQHITHTDRHQFAALEQASGNELVAEFWAVRASQAPRRNLNGIKADELHFNNFSSENLSNPESSSVPRSPPVSPGPAQDWQQPESPLQSSGRSLRLTRSVESFSQPGVNPRTHRHTQSVNAPPRVSSRVPLAPIDDLPEEATEYRRPRLSSLPRSNRNSGVWDRLAPQSPPIVSELPPMAEEPTVGHAVTTPDDSAIHPSTPPFSPGLDDVAEEPDRFVSPRPAPRPPVRASRSPSFDSFSFSSPRSPIARSHSRKSSYMSPRCASQRGSMTRPMSQMSETLGSTTITRRASIRRPPASRRKSNTWRVIEESWEDDIDYIYDNALEADCDFDWDRASDDGAYEDRDRTPEQQDHLRPSSATSQGTQTASVVSDDEHIPRARFFPGAFRASLLVPSASSVPELESRSAISASTAESGAHTPCDFFNSLEHHQSQFSEGYNLNPTLLAPPEFKDEVNHEEMYHDLLAEYESSDRHFPLLDATRSIASSTRSSHVRSSKRSSYDSSLMSCGQGSGSWSSPMRRSASSSGSLPELVHSRRARRDFSVMVDQLSEQVASFASFGEDDDECDDNDTTPPGRVSQDRTFFASEEDEQQQNDVIPSIEVEVRASLELARQGSTRSTRAPLHHKYASSDGVAKLMASPLPATPESPQGPKTRGRSASSSNAVRGNRQPYLSLFPSPPKHAQLPNSPGALSPGSPRF</sequence>
<feature type="region of interest" description="Disordered" evidence="1">
    <location>
        <begin position="517"/>
        <end position="554"/>
    </location>
</feature>
<dbReference type="Proteomes" id="UP000240883">
    <property type="component" value="Unassembled WGS sequence"/>
</dbReference>
<accession>A0A2T2P0F0</accession>
<feature type="region of interest" description="Disordered" evidence="1">
    <location>
        <begin position="739"/>
        <end position="759"/>
    </location>
</feature>
<gene>
    <name evidence="3" type="ORF">BS50DRAFT_275081</name>
</gene>
<evidence type="ECO:0000313" key="3">
    <source>
        <dbReference type="EMBL" id="PSN71150.1"/>
    </source>
</evidence>
<dbReference type="EMBL" id="KZ678131">
    <property type="protein sequence ID" value="PSN71150.1"/>
    <property type="molecule type" value="Genomic_DNA"/>
</dbReference>
<dbReference type="STRING" id="1448308.A0A2T2P0F0"/>
<feature type="compositionally biased region" description="Basic and acidic residues" evidence="1">
    <location>
        <begin position="517"/>
        <end position="537"/>
    </location>
</feature>
<dbReference type="AlphaFoldDB" id="A0A2T2P0F0"/>
<feature type="domain" description="CRIB" evidence="2">
    <location>
        <begin position="176"/>
        <end position="189"/>
    </location>
</feature>
<feature type="compositionally biased region" description="Low complexity" evidence="1">
    <location>
        <begin position="70"/>
        <end position="86"/>
    </location>
</feature>
<evidence type="ECO:0000313" key="4">
    <source>
        <dbReference type="Proteomes" id="UP000240883"/>
    </source>
</evidence>
<dbReference type="InterPro" id="IPR000095">
    <property type="entry name" value="CRIB_dom"/>
</dbReference>
<feature type="compositionally biased region" description="Acidic residues" evidence="1">
    <location>
        <begin position="740"/>
        <end position="750"/>
    </location>
</feature>
<dbReference type="PROSITE" id="PS50108">
    <property type="entry name" value="CRIB"/>
    <property type="match status" value="1"/>
</dbReference>
<feature type="compositionally biased region" description="Low complexity" evidence="1">
    <location>
        <begin position="410"/>
        <end position="432"/>
    </location>
</feature>
<feature type="region of interest" description="Disordered" evidence="1">
    <location>
        <begin position="235"/>
        <end position="465"/>
    </location>
</feature>
<feature type="compositionally biased region" description="Polar residues" evidence="1">
    <location>
        <begin position="7"/>
        <end position="36"/>
    </location>
</feature>
<feature type="compositionally biased region" description="Polar residues" evidence="1">
    <location>
        <begin position="260"/>
        <end position="273"/>
    </location>
</feature>
<feature type="compositionally biased region" description="Low complexity" evidence="1">
    <location>
        <begin position="37"/>
        <end position="52"/>
    </location>
</feature>
<reference evidence="3 4" key="1">
    <citation type="journal article" date="2018" name="Front. Microbiol.">
        <title>Genome-Wide Analysis of Corynespora cassiicola Leaf Fall Disease Putative Effectors.</title>
        <authorList>
            <person name="Lopez D."/>
            <person name="Ribeiro S."/>
            <person name="Label P."/>
            <person name="Fumanal B."/>
            <person name="Venisse J.S."/>
            <person name="Kohler A."/>
            <person name="de Oliveira R.R."/>
            <person name="Labutti K."/>
            <person name="Lipzen A."/>
            <person name="Lail K."/>
            <person name="Bauer D."/>
            <person name="Ohm R.A."/>
            <person name="Barry K.W."/>
            <person name="Spatafora J."/>
            <person name="Grigoriev I.V."/>
            <person name="Martin F.M."/>
            <person name="Pujade-Renaud V."/>
        </authorList>
    </citation>
    <scope>NUCLEOTIDE SEQUENCE [LARGE SCALE GENOMIC DNA]</scope>
    <source>
        <strain evidence="3 4">Philippines</strain>
    </source>
</reference>
<proteinExistence type="predicted"/>
<protein>
    <recommendedName>
        <fullName evidence="2">CRIB domain-containing protein</fullName>
    </recommendedName>
</protein>
<feature type="region of interest" description="Disordered" evidence="1">
    <location>
        <begin position="666"/>
        <end position="712"/>
    </location>
</feature>
<feature type="compositionally biased region" description="Polar residues" evidence="1">
    <location>
        <begin position="448"/>
        <end position="464"/>
    </location>
</feature>
<feature type="compositionally biased region" description="Low complexity" evidence="1">
    <location>
        <begin position="539"/>
        <end position="550"/>
    </location>
</feature>
<dbReference type="OrthoDB" id="24581at2759"/>
<organism evidence="3 4">
    <name type="scientific">Corynespora cassiicola Philippines</name>
    <dbReference type="NCBI Taxonomy" id="1448308"/>
    <lineage>
        <taxon>Eukaryota</taxon>
        <taxon>Fungi</taxon>
        <taxon>Dikarya</taxon>
        <taxon>Ascomycota</taxon>
        <taxon>Pezizomycotina</taxon>
        <taxon>Dothideomycetes</taxon>
        <taxon>Pleosporomycetidae</taxon>
        <taxon>Pleosporales</taxon>
        <taxon>Corynesporascaceae</taxon>
        <taxon>Corynespora</taxon>
    </lineage>
</organism>
<keyword evidence="4" id="KW-1185">Reference proteome</keyword>
<evidence type="ECO:0000256" key="1">
    <source>
        <dbReference type="SAM" id="MobiDB-lite"/>
    </source>
</evidence>
<feature type="region of interest" description="Disordered" evidence="1">
    <location>
        <begin position="132"/>
        <end position="152"/>
    </location>
</feature>
<feature type="compositionally biased region" description="Low complexity" evidence="1">
    <location>
        <begin position="330"/>
        <end position="340"/>
    </location>
</feature>
<evidence type="ECO:0000259" key="2">
    <source>
        <dbReference type="PROSITE" id="PS50108"/>
    </source>
</evidence>
<feature type="region of interest" description="Disordered" evidence="1">
    <location>
        <begin position="791"/>
        <end position="878"/>
    </location>
</feature>
<feature type="region of interest" description="Disordered" evidence="1">
    <location>
        <begin position="1"/>
        <end position="101"/>
    </location>
</feature>